<feature type="region of interest" description="Disordered" evidence="1">
    <location>
        <begin position="1"/>
        <end position="20"/>
    </location>
</feature>
<protein>
    <submittedName>
        <fullName evidence="2">Uncharacterized protein</fullName>
    </submittedName>
</protein>
<organism evidence="2">
    <name type="scientific">Opuntia streptacantha</name>
    <name type="common">Prickly pear cactus</name>
    <name type="synonym">Opuntia cardona</name>
    <dbReference type="NCBI Taxonomy" id="393608"/>
    <lineage>
        <taxon>Eukaryota</taxon>
        <taxon>Viridiplantae</taxon>
        <taxon>Streptophyta</taxon>
        <taxon>Embryophyta</taxon>
        <taxon>Tracheophyta</taxon>
        <taxon>Spermatophyta</taxon>
        <taxon>Magnoliopsida</taxon>
        <taxon>eudicotyledons</taxon>
        <taxon>Gunneridae</taxon>
        <taxon>Pentapetalae</taxon>
        <taxon>Caryophyllales</taxon>
        <taxon>Cactineae</taxon>
        <taxon>Cactaceae</taxon>
        <taxon>Opuntioideae</taxon>
        <taxon>Opuntia</taxon>
    </lineage>
</organism>
<dbReference type="AlphaFoldDB" id="A0A7C8YZ97"/>
<proteinExistence type="predicted"/>
<name>A0A7C8YZ97_OPUST</name>
<evidence type="ECO:0000256" key="1">
    <source>
        <dbReference type="SAM" id="MobiDB-lite"/>
    </source>
</evidence>
<dbReference type="EMBL" id="GISG01074005">
    <property type="protein sequence ID" value="MBA4630498.1"/>
    <property type="molecule type" value="Transcribed_RNA"/>
</dbReference>
<reference evidence="2" key="2">
    <citation type="submission" date="2020-07" db="EMBL/GenBank/DDBJ databases">
        <authorList>
            <person name="Vera ALvarez R."/>
            <person name="Arias-Moreno D.M."/>
            <person name="Jimenez-Jacinto V."/>
            <person name="Jimenez-Bremont J.F."/>
            <person name="Swaminathan K."/>
            <person name="Moose S.P."/>
            <person name="Guerrero-Gonzalez M.L."/>
            <person name="Marino-Ramirez L."/>
            <person name="Landsman D."/>
            <person name="Rodriguez-Kessler M."/>
            <person name="Delgado-Sanchez P."/>
        </authorList>
    </citation>
    <scope>NUCLEOTIDE SEQUENCE</scope>
    <source>
        <tissue evidence="2">Cladode</tissue>
    </source>
</reference>
<sequence>MSSVDRTALTPDKGSQPTFFTPHVEVERAPKTPTSTLTIFGARCALYITPHFPTTCPNHLHNHSKSQNILGHHIYSKTFRHVLHTNPSPSPLSCPPSLSLPRPLLWPPRWHCHILGPEWQ</sequence>
<reference evidence="2" key="1">
    <citation type="journal article" date="2013" name="J. Plant Res.">
        <title>Effect of fungi and light on seed germination of three Opuntia species from semiarid lands of central Mexico.</title>
        <authorList>
            <person name="Delgado-Sanchez P."/>
            <person name="Jimenez-Bremont J.F."/>
            <person name="Guerrero-Gonzalez Mde L."/>
            <person name="Flores J."/>
        </authorList>
    </citation>
    <scope>NUCLEOTIDE SEQUENCE</scope>
    <source>
        <tissue evidence="2">Cladode</tissue>
    </source>
</reference>
<evidence type="ECO:0000313" key="2">
    <source>
        <dbReference type="EMBL" id="MBA4630498.1"/>
    </source>
</evidence>
<accession>A0A7C8YZ97</accession>